<keyword evidence="3" id="KW-1185">Reference proteome</keyword>
<comment type="caution">
    <text evidence="2">The sequence shown here is derived from an EMBL/GenBank/DDBJ whole genome shotgun (WGS) entry which is preliminary data.</text>
</comment>
<evidence type="ECO:0008006" key="4">
    <source>
        <dbReference type="Google" id="ProtNLM"/>
    </source>
</evidence>
<organism evidence="2 3">
    <name type="scientific">Scardovia inopinata F0304</name>
    <dbReference type="NCBI Taxonomy" id="641146"/>
    <lineage>
        <taxon>Bacteria</taxon>
        <taxon>Bacillati</taxon>
        <taxon>Actinomycetota</taxon>
        <taxon>Actinomycetes</taxon>
        <taxon>Bifidobacteriales</taxon>
        <taxon>Bifidobacteriaceae</taxon>
        <taxon>Scardovia</taxon>
    </lineage>
</organism>
<feature type="region of interest" description="Disordered" evidence="1">
    <location>
        <begin position="111"/>
        <end position="180"/>
    </location>
</feature>
<protein>
    <recommendedName>
        <fullName evidence="4">DUF3027 domain-containing protein</fullName>
    </recommendedName>
</protein>
<feature type="compositionally biased region" description="Basic and acidic residues" evidence="1">
    <location>
        <begin position="136"/>
        <end position="163"/>
    </location>
</feature>
<sequence>MAENQVHTSHVTPSQEAEDLARQVALEMAEEPEDVGDFVSAQLVGENLYDYRFASHITGYEGWQWSVTVYHDQDADRWTVDESSLIPTGESLLAPEWIPWKDRILPEDLSPTDVLGTAEDDSRLEEGVTDISAETRPLHTDRPANESERDLNPEHSPQQDREQQTSSDSESTSTTSREDVLDAVDTFRLSCRHVMTAQAKGETAKRWHNGPHGPKSMSTQTAGGNVCQSCAFFIPLQGQLGTMFGVCANKWSQDDGRVVSLDHGCGSHSEIEPPDPTPLWVQSEPRVDDDVDSIEIIPQTQRDENSQVELIEESSQTPEEESDEITTEAALESAEPDELMNDSKRA</sequence>
<reference evidence="2 3" key="1">
    <citation type="submission" date="2012-01" db="EMBL/GenBank/DDBJ databases">
        <title>The Genome Sequence of Scardovia inopinata F0304.</title>
        <authorList>
            <consortium name="The Broad Institute Genome Sequencing Platform"/>
            <person name="Earl A."/>
            <person name="Ward D."/>
            <person name="Feldgarden M."/>
            <person name="Gevers D."/>
            <person name="Izard J."/>
            <person name="Baranova O.V."/>
            <person name="Blanton J.M."/>
            <person name="Tanner A.C."/>
            <person name="Dewhirst F.E."/>
            <person name="Young S.K."/>
            <person name="Zeng Q."/>
            <person name="Gargeya S."/>
            <person name="Fitzgerald M."/>
            <person name="Haas B."/>
            <person name="Abouelleil A."/>
            <person name="Alvarado L."/>
            <person name="Arachchi H.M."/>
            <person name="Berlin A."/>
            <person name="Chapman S.B."/>
            <person name="Gearin G."/>
            <person name="Goldberg J."/>
            <person name="Griggs A."/>
            <person name="Gujja S."/>
            <person name="Hansen M."/>
            <person name="Heiman D."/>
            <person name="Howarth C."/>
            <person name="Larimer J."/>
            <person name="Lui A."/>
            <person name="MacDonald P.J."/>
            <person name="McCowen C."/>
            <person name="Montmayeur A."/>
            <person name="Murphy C."/>
            <person name="Neiman D."/>
            <person name="Pearson M."/>
            <person name="Priest M."/>
            <person name="Roberts A."/>
            <person name="Saif S."/>
            <person name="Shea T."/>
            <person name="Sisk P."/>
            <person name="Stolte C."/>
            <person name="Sykes S."/>
            <person name="Wortman J."/>
            <person name="Nusbaum C."/>
            <person name="Birren B."/>
        </authorList>
    </citation>
    <scope>NUCLEOTIDE SEQUENCE [LARGE SCALE GENOMIC DNA]</scope>
    <source>
        <strain evidence="2 3">F0304</strain>
    </source>
</reference>
<dbReference type="InterPro" id="IPR021391">
    <property type="entry name" value="DUF3027"/>
</dbReference>
<dbReference type="RefSeq" id="WP_006293778.1">
    <property type="nucleotide sequence ID" value="NZ_GG770226.1"/>
</dbReference>
<feature type="region of interest" description="Disordered" evidence="1">
    <location>
        <begin position="297"/>
        <end position="346"/>
    </location>
</feature>
<evidence type="ECO:0000313" key="2">
    <source>
        <dbReference type="EMBL" id="EFG26304.1"/>
    </source>
</evidence>
<feature type="compositionally biased region" description="Low complexity" evidence="1">
    <location>
        <begin position="164"/>
        <end position="175"/>
    </location>
</feature>
<dbReference type="HOGENOM" id="CLU_035969_0_0_11"/>
<dbReference type="Proteomes" id="UP000005777">
    <property type="component" value="Unassembled WGS sequence"/>
</dbReference>
<feature type="region of interest" description="Disordered" evidence="1">
    <location>
        <begin position="200"/>
        <end position="220"/>
    </location>
</feature>
<dbReference type="Pfam" id="PF11228">
    <property type="entry name" value="DUF3027"/>
    <property type="match status" value="1"/>
</dbReference>
<dbReference type="EMBL" id="ADCX01000013">
    <property type="protein sequence ID" value="EFG26304.1"/>
    <property type="molecule type" value="Genomic_DNA"/>
</dbReference>
<dbReference type="eggNOG" id="ENOG502ZBU7">
    <property type="taxonomic scope" value="Bacteria"/>
</dbReference>
<gene>
    <name evidence="2" type="ORF">HMPREF9020_01388</name>
</gene>
<accession>W5IH34</accession>
<evidence type="ECO:0000313" key="3">
    <source>
        <dbReference type="Proteomes" id="UP000005777"/>
    </source>
</evidence>
<proteinExistence type="predicted"/>
<evidence type="ECO:0000256" key="1">
    <source>
        <dbReference type="SAM" id="MobiDB-lite"/>
    </source>
</evidence>
<dbReference type="AlphaFoldDB" id="W5IH34"/>
<name>W5IH34_SCAIO</name>